<evidence type="ECO:0000313" key="1">
    <source>
        <dbReference type="EMBL" id="JAP11239.1"/>
    </source>
</evidence>
<sequence>MSQRKCKVPTGAEHMMCQKCHVEALDARDRVVCRLGQNCDCERTIEVWLAWMPHRGMPTFLANQVEVCLCC</sequence>
<proteinExistence type="predicted"/>
<dbReference type="AlphaFoldDB" id="A0A0V0GU89"/>
<dbReference type="EMBL" id="GEDG01031683">
    <property type="protein sequence ID" value="JAP11239.1"/>
    <property type="molecule type" value="Transcribed_RNA"/>
</dbReference>
<protein>
    <submittedName>
        <fullName evidence="1">Putative ovule protein</fullName>
    </submittedName>
</protein>
<reference evidence="1" key="1">
    <citation type="submission" date="2015-12" db="EMBL/GenBank/DDBJ databases">
        <title>Gene expression during late stages of embryo sac development: a critical building block for successful pollen-pistil interactions.</title>
        <authorList>
            <person name="Liu Y."/>
            <person name="Joly V."/>
            <person name="Sabar M."/>
            <person name="Matton D.P."/>
        </authorList>
    </citation>
    <scope>NUCLEOTIDE SEQUENCE</scope>
</reference>
<accession>A0A0V0GU89</accession>
<name>A0A0V0GU89_SOLCH</name>
<organism evidence="1">
    <name type="scientific">Solanum chacoense</name>
    <name type="common">Chaco potato</name>
    <dbReference type="NCBI Taxonomy" id="4108"/>
    <lineage>
        <taxon>Eukaryota</taxon>
        <taxon>Viridiplantae</taxon>
        <taxon>Streptophyta</taxon>
        <taxon>Embryophyta</taxon>
        <taxon>Tracheophyta</taxon>
        <taxon>Spermatophyta</taxon>
        <taxon>Magnoliopsida</taxon>
        <taxon>eudicotyledons</taxon>
        <taxon>Gunneridae</taxon>
        <taxon>Pentapetalae</taxon>
        <taxon>asterids</taxon>
        <taxon>lamiids</taxon>
        <taxon>Solanales</taxon>
        <taxon>Solanaceae</taxon>
        <taxon>Solanoideae</taxon>
        <taxon>Solaneae</taxon>
        <taxon>Solanum</taxon>
    </lineage>
</organism>